<proteinExistence type="predicted"/>
<feature type="domain" description="SLH" evidence="1">
    <location>
        <begin position="738"/>
        <end position="800"/>
    </location>
</feature>
<dbReference type="RefSeq" id="WP_212949649.1">
    <property type="nucleotide sequence ID" value="NZ_BORW01000009.1"/>
</dbReference>
<evidence type="ECO:0000313" key="2">
    <source>
        <dbReference type="EMBL" id="GIO67419.1"/>
    </source>
</evidence>
<dbReference type="Pfam" id="PF16244">
    <property type="entry name" value="DUF4901"/>
    <property type="match status" value="2"/>
</dbReference>
<accession>A0ABQ4LVX1</accession>
<sequence>MKRKNHGRQAPIPASANKVAKTVIAGTIGLSLLQVPIWAGATPASVSESGTGIAKEAKAANSAAANPAPGEKAKISKEEAAKKMVALFPVLNEAKLEDASYTEGTDNSFNESVWMLTWTITRGNSTYSFSASVDGMTGDVLNFYQPEYVSNESKAYYPPEISQEQAEKAAKAFIVQAASSIKADDLVPQEGVNNGNQSLFGQVVYNFSYSAKVNGIPSDGENIQIGVDGKGRIFSYNRMSTSKSYPSANPKISSSDALESFKKDLSLGLAYVQFNDYYNPARSKKDWRLAYIPAPSITMTDANTGKRFNPLQNSEQTVPKALEYTALPSGSASFKAHQGNTLTSKEVLQLYPDLVPSSKDYSLSSSLTNYWMDSGKQVWSLNWYKKSALGMSGDSVYMMVDAGTGQLISYNINELPAYAKEADNAKPSPITDAKSNAPGMSASEAQKKAFDLAGRYYPEAAKALKLSNDSSTDQANGKTVHRFVFQQFYKDLPVYNQQVSLVLDGSGKLLSYNANLPLTGDDRQKLDALTAKIKPEDAAKTYREALGAQLIYASTGGYYVESKFAEPRILLAYAPTFNGDRRLPFINAVTGKNEFYGYFGTQNGGADPAANLPSDAVGHGAGKELATLLEYGVIAPESDGLLHPDKEITYGDLLAMIAKGVSPTQSYYDPGRLGKQFKDVPADSPYAEAVQMFADRGWLRNTSGELHPEQKLTRDKLAETIVNVLRYDKLSAFYESDPQILALADAQAIQHKGAVKQAIQLGLMSAKDGKFEPARPVTKAEAAQVLVLLAQIQGKVDSPVAGY</sequence>
<name>A0ABQ4LVX1_9BACL</name>
<dbReference type="Proteomes" id="UP000680638">
    <property type="component" value="Unassembled WGS sequence"/>
</dbReference>
<dbReference type="InterPro" id="IPR032599">
    <property type="entry name" value="YcdB/YcdC_rep_domain"/>
</dbReference>
<evidence type="ECO:0000259" key="1">
    <source>
        <dbReference type="PROSITE" id="PS51272"/>
    </source>
</evidence>
<dbReference type="Pfam" id="PF00395">
    <property type="entry name" value="SLH"/>
    <property type="match status" value="2"/>
</dbReference>
<dbReference type="InterPro" id="IPR001119">
    <property type="entry name" value="SLH_dom"/>
</dbReference>
<gene>
    <name evidence="2" type="ORF">J21TS3_22400</name>
</gene>
<evidence type="ECO:0000313" key="3">
    <source>
        <dbReference type="Proteomes" id="UP000680638"/>
    </source>
</evidence>
<organism evidence="2 3">
    <name type="scientific">Paenibacillus cookii</name>
    <dbReference type="NCBI Taxonomy" id="157839"/>
    <lineage>
        <taxon>Bacteria</taxon>
        <taxon>Bacillati</taxon>
        <taxon>Bacillota</taxon>
        <taxon>Bacilli</taxon>
        <taxon>Bacillales</taxon>
        <taxon>Paenibacillaceae</taxon>
        <taxon>Paenibacillus</taxon>
    </lineage>
</organism>
<dbReference type="EMBL" id="BORW01000009">
    <property type="protein sequence ID" value="GIO67419.1"/>
    <property type="molecule type" value="Genomic_DNA"/>
</dbReference>
<feature type="domain" description="SLH" evidence="1">
    <location>
        <begin position="608"/>
        <end position="671"/>
    </location>
</feature>
<dbReference type="Gene3D" id="3.10.450.490">
    <property type="match status" value="1"/>
</dbReference>
<comment type="caution">
    <text evidence="2">The sequence shown here is derived from an EMBL/GenBank/DDBJ whole genome shotgun (WGS) entry which is preliminary data.</text>
</comment>
<protein>
    <recommendedName>
        <fullName evidence="1">SLH domain-containing protein</fullName>
    </recommendedName>
</protein>
<keyword evidence="3" id="KW-1185">Reference proteome</keyword>
<feature type="domain" description="SLH" evidence="1">
    <location>
        <begin position="673"/>
        <end position="735"/>
    </location>
</feature>
<reference evidence="2 3" key="1">
    <citation type="submission" date="2021-03" db="EMBL/GenBank/DDBJ databases">
        <title>Antimicrobial resistance genes in bacteria isolated from Japanese honey, and their potential for conferring macrolide and lincosamide resistance in the American foulbrood pathogen Paenibacillus larvae.</title>
        <authorList>
            <person name="Okamoto M."/>
            <person name="Kumagai M."/>
            <person name="Kanamori H."/>
            <person name="Takamatsu D."/>
        </authorList>
    </citation>
    <scope>NUCLEOTIDE SEQUENCE [LARGE SCALE GENOMIC DNA]</scope>
    <source>
        <strain evidence="2 3">J21TS3</strain>
    </source>
</reference>
<dbReference type="PROSITE" id="PS51272">
    <property type="entry name" value="SLH"/>
    <property type="match status" value="3"/>
</dbReference>